<evidence type="ECO:0000256" key="1">
    <source>
        <dbReference type="ARBA" id="ARBA00006525"/>
    </source>
</evidence>
<evidence type="ECO:0000259" key="2">
    <source>
        <dbReference type="Pfam" id="PF02481"/>
    </source>
</evidence>
<dbReference type="GO" id="GO:0009294">
    <property type="term" value="P:DNA-mediated transformation"/>
    <property type="evidence" value="ECO:0007669"/>
    <property type="project" value="InterPro"/>
</dbReference>
<reference evidence="3 4" key="1">
    <citation type="submission" date="2015-09" db="EMBL/GenBank/DDBJ databases">
        <authorList>
            <consortium name="Pathogen Informatics"/>
        </authorList>
    </citation>
    <scope>NUCLEOTIDE SEQUENCE [LARGE SCALE GENOMIC DNA]</scope>
    <source>
        <strain evidence="3 4">2789STDY5834884</strain>
    </source>
</reference>
<dbReference type="Gene3D" id="3.40.50.450">
    <property type="match status" value="1"/>
</dbReference>
<dbReference type="InterPro" id="IPR003488">
    <property type="entry name" value="DprA"/>
</dbReference>
<dbReference type="AlphaFoldDB" id="A0A174G9G7"/>
<accession>A0A174G9G7</accession>
<dbReference type="SUPFAM" id="SSF102405">
    <property type="entry name" value="MCP/YpsA-like"/>
    <property type="match status" value="1"/>
</dbReference>
<dbReference type="RefSeq" id="WP_306722919.1">
    <property type="nucleotide sequence ID" value="NZ_CZAJ01000001.1"/>
</dbReference>
<protein>
    <submittedName>
        <fullName evidence="3">DNA protecting protein DprA</fullName>
    </submittedName>
</protein>
<dbReference type="Pfam" id="PF02481">
    <property type="entry name" value="DNA_processg_A"/>
    <property type="match status" value="1"/>
</dbReference>
<feature type="domain" description="Smf/DprA SLOG" evidence="2">
    <location>
        <begin position="2"/>
        <end position="158"/>
    </location>
</feature>
<proteinExistence type="inferred from homology"/>
<gene>
    <name evidence="3" type="primary">smf</name>
    <name evidence="3" type="ORF">ERS852497_00171</name>
</gene>
<dbReference type="InterPro" id="IPR057666">
    <property type="entry name" value="DrpA_SLOG"/>
</dbReference>
<dbReference type="PANTHER" id="PTHR43022">
    <property type="entry name" value="PROTEIN SMF"/>
    <property type="match status" value="1"/>
</dbReference>
<dbReference type="Proteomes" id="UP000095602">
    <property type="component" value="Unassembled WGS sequence"/>
</dbReference>
<sequence>MAKVLAAALSRQGIQIISGMARGVDRDAHMGCLEAGGNTYAVLGSGADTCYPKENRFLYDKIKVSGGIISELMPGTDPQKMFFPMRNRIISGLSDIVVIVEAKKRSGSLITADFAMEQGKDVYVIPGRITDTLSYGCNSLIKQGAGIIYNIDEFVSDITMTGFTECTQMDFRKNLLDKKEALVYSLLDFCPIAIGTLSQKVPYELSELFEVLENLIQKGFVKETIPNYYIRSL</sequence>
<dbReference type="PANTHER" id="PTHR43022:SF1">
    <property type="entry name" value="PROTEIN SMF"/>
    <property type="match status" value="1"/>
</dbReference>
<dbReference type="EMBL" id="CZAJ01000001">
    <property type="protein sequence ID" value="CUO59114.1"/>
    <property type="molecule type" value="Genomic_DNA"/>
</dbReference>
<evidence type="ECO:0000313" key="4">
    <source>
        <dbReference type="Proteomes" id="UP000095602"/>
    </source>
</evidence>
<organism evidence="3 4">
    <name type="scientific">Agathobacter rectalis</name>
    <dbReference type="NCBI Taxonomy" id="39491"/>
    <lineage>
        <taxon>Bacteria</taxon>
        <taxon>Bacillati</taxon>
        <taxon>Bacillota</taxon>
        <taxon>Clostridia</taxon>
        <taxon>Lachnospirales</taxon>
        <taxon>Lachnospiraceae</taxon>
        <taxon>Agathobacter</taxon>
    </lineage>
</organism>
<comment type="similarity">
    <text evidence="1">Belongs to the DprA/Smf family.</text>
</comment>
<evidence type="ECO:0000313" key="3">
    <source>
        <dbReference type="EMBL" id="CUO59114.1"/>
    </source>
</evidence>
<name>A0A174G9G7_9FIRM</name>